<dbReference type="AlphaFoldDB" id="A0A644W9G0"/>
<comment type="caution">
    <text evidence="1">The sequence shown here is derived from an EMBL/GenBank/DDBJ whole genome shotgun (WGS) entry which is preliminary data.</text>
</comment>
<dbReference type="EMBL" id="VSSQ01000730">
    <property type="protein sequence ID" value="MPM00426.1"/>
    <property type="molecule type" value="Genomic_DNA"/>
</dbReference>
<organism evidence="1">
    <name type="scientific">bioreactor metagenome</name>
    <dbReference type="NCBI Taxonomy" id="1076179"/>
    <lineage>
        <taxon>unclassified sequences</taxon>
        <taxon>metagenomes</taxon>
        <taxon>ecological metagenomes</taxon>
    </lineage>
</organism>
<gene>
    <name evidence="1" type="ORF">SDC9_46650</name>
</gene>
<proteinExistence type="predicted"/>
<reference evidence="1" key="1">
    <citation type="submission" date="2019-08" db="EMBL/GenBank/DDBJ databases">
        <authorList>
            <person name="Kucharzyk K."/>
            <person name="Murdoch R.W."/>
            <person name="Higgins S."/>
            <person name="Loffler F."/>
        </authorList>
    </citation>
    <scope>NUCLEOTIDE SEQUENCE</scope>
</reference>
<sequence length="131" mass="14822">MDTETIRKIISDTIDEFEDNVCGHAYPLPTANAAAPVFDLSFSALALDEQNGDTHFILYNVNEETRSFTDILNPLSDCDGWHCFQNMDFNLVSIVFAERVTDRFGYLSLRLTISDGSQYAVTFAHKDKKED</sequence>
<evidence type="ECO:0000313" key="1">
    <source>
        <dbReference type="EMBL" id="MPM00426.1"/>
    </source>
</evidence>
<name>A0A644W9G0_9ZZZZ</name>
<protein>
    <submittedName>
        <fullName evidence="1">Uncharacterized protein</fullName>
    </submittedName>
</protein>
<accession>A0A644W9G0</accession>